<dbReference type="EMBL" id="QBLH01002112">
    <property type="protein sequence ID" value="TGZ49601.1"/>
    <property type="molecule type" value="Genomic_DNA"/>
</dbReference>
<organism evidence="2 3">
    <name type="scientific">Temnothorax longispinosus</name>
    <dbReference type="NCBI Taxonomy" id="300112"/>
    <lineage>
        <taxon>Eukaryota</taxon>
        <taxon>Metazoa</taxon>
        <taxon>Ecdysozoa</taxon>
        <taxon>Arthropoda</taxon>
        <taxon>Hexapoda</taxon>
        <taxon>Insecta</taxon>
        <taxon>Pterygota</taxon>
        <taxon>Neoptera</taxon>
        <taxon>Endopterygota</taxon>
        <taxon>Hymenoptera</taxon>
        <taxon>Apocrita</taxon>
        <taxon>Aculeata</taxon>
        <taxon>Formicoidea</taxon>
        <taxon>Formicidae</taxon>
        <taxon>Myrmicinae</taxon>
        <taxon>Temnothorax</taxon>
    </lineage>
</organism>
<protein>
    <submittedName>
        <fullName evidence="2">Uncharacterized protein</fullName>
    </submittedName>
</protein>
<dbReference type="Proteomes" id="UP000310200">
    <property type="component" value="Unassembled WGS sequence"/>
</dbReference>
<feature type="region of interest" description="Disordered" evidence="1">
    <location>
        <begin position="57"/>
        <end position="88"/>
    </location>
</feature>
<proteinExistence type="predicted"/>
<comment type="caution">
    <text evidence="2">The sequence shown here is derived from an EMBL/GenBank/DDBJ whole genome shotgun (WGS) entry which is preliminary data.</text>
</comment>
<dbReference type="AlphaFoldDB" id="A0A4S2KJ56"/>
<accession>A0A4S2KJ56</accession>
<evidence type="ECO:0000256" key="1">
    <source>
        <dbReference type="SAM" id="MobiDB-lite"/>
    </source>
</evidence>
<evidence type="ECO:0000313" key="2">
    <source>
        <dbReference type="EMBL" id="TGZ49601.1"/>
    </source>
</evidence>
<sequence>MAAEIARERRPPLYHTIQVCERRASESASGSTLALLSPSSSGMIAFEMAKKLRQYAGHSGHKLPARAHAERRDNGNPPAPRRGGRAAPSPHISFVLEYIFLRGRPSFRSMYLPYGRTRLHEELRRNASARNGRAQERGEALRGRLDFFYSPRARGMTFVMRGALSAVACEPRSRSTCVDGNDNGDAGQQTCSDLHVTGSISPTRGVDELWSREVLARGNVGMREGKMKEADKCRKQVEWAAYKIDGKLSAGERIRRRGEFDAKTRRGEETGGELLRALSSHRKPDVEWKRVLARKEVRRDIKKSCPNYPGPNCTDANADFNLDRLGDPA</sequence>
<keyword evidence="3" id="KW-1185">Reference proteome</keyword>
<name>A0A4S2KJ56_9HYME</name>
<evidence type="ECO:0000313" key="3">
    <source>
        <dbReference type="Proteomes" id="UP000310200"/>
    </source>
</evidence>
<reference evidence="2 3" key="1">
    <citation type="journal article" date="2019" name="Philos. Trans. R. Soc. Lond., B, Biol. Sci.">
        <title>Ant behaviour and brain gene expression of defending hosts depend on the ecological success of the intruding social parasite.</title>
        <authorList>
            <person name="Kaur R."/>
            <person name="Stoldt M."/>
            <person name="Jongepier E."/>
            <person name="Feldmeyer B."/>
            <person name="Menzel F."/>
            <person name="Bornberg-Bauer E."/>
            <person name="Foitzik S."/>
        </authorList>
    </citation>
    <scope>NUCLEOTIDE SEQUENCE [LARGE SCALE GENOMIC DNA]</scope>
    <source>
        <tissue evidence="2">Whole body</tissue>
    </source>
</reference>
<gene>
    <name evidence="2" type="ORF">DBV15_02042</name>
</gene>